<dbReference type="InterPro" id="IPR050223">
    <property type="entry name" value="D-isomer_2-hydroxyacid_DH"/>
</dbReference>
<evidence type="ECO:0000256" key="3">
    <source>
        <dbReference type="ARBA" id="ARBA00023027"/>
    </source>
</evidence>
<comment type="caution">
    <text evidence="7">The sequence shown here is derived from an EMBL/GenBank/DDBJ whole genome shotgun (WGS) entry which is preliminary data.</text>
</comment>
<comment type="similarity">
    <text evidence="4">Belongs to the D-isomer specific 2-hydroxyacid dehydrogenase family.</text>
</comment>
<dbReference type="InterPro" id="IPR006139">
    <property type="entry name" value="D-isomer_2_OHA_DH_cat_dom"/>
</dbReference>
<dbReference type="Gene3D" id="3.40.50.720">
    <property type="entry name" value="NAD(P)-binding Rossmann-like Domain"/>
    <property type="match status" value="2"/>
</dbReference>
<dbReference type="CDD" id="cd12156">
    <property type="entry name" value="HPPR"/>
    <property type="match status" value="1"/>
</dbReference>
<dbReference type="GO" id="GO:0016618">
    <property type="term" value="F:hydroxypyruvate reductase [NAD(P)H] activity"/>
    <property type="evidence" value="ECO:0007669"/>
    <property type="project" value="TreeGrafter"/>
</dbReference>
<reference evidence="7 8" key="1">
    <citation type="submission" date="2019-03" db="EMBL/GenBank/DDBJ databases">
        <title>Genomic Encyclopedia of Type Strains, Phase IV (KMG-IV): sequencing the most valuable type-strain genomes for metagenomic binning, comparative biology and taxonomic classification.</title>
        <authorList>
            <person name="Goeker M."/>
        </authorList>
    </citation>
    <scope>NUCLEOTIDE SEQUENCE [LARGE SCALE GENOMIC DNA]</scope>
    <source>
        <strain evidence="7 8">DSM 18401</strain>
    </source>
</reference>
<dbReference type="InterPro" id="IPR036291">
    <property type="entry name" value="NAD(P)-bd_dom_sf"/>
</dbReference>
<name>A0A4V2RJ65_SHIGR</name>
<dbReference type="InterPro" id="IPR006140">
    <property type="entry name" value="D-isomer_DH_NAD-bd"/>
</dbReference>
<dbReference type="PANTHER" id="PTHR10996:SF178">
    <property type="entry name" value="2-HYDROXYACID DEHYDROGENASE YGL185C-RELATED"/>
    <property type="match status" value="1"/>
</dbReference>
<dbReference type="GO" id="GO:0030267">
    <property type="term" value="F:glyoxylate reductase (NADPH) activity"/>
    <property type="evidence" value="ECO:0007669"/>
    <property type="project" value="TreeGrafter"/>
</dbReference>
<keyword evidence="3" id="KW-0520">NAD</keyword>
<evidence type="ECO:0000256" key="2">
    <source>
        <dbReference type="ARBA" id="ARBA00023002"/>
    </source>
</evidence>
<dbReference type="SUPFAM" id="SSF51735">
    <property type="entry name" value="NAD(P)-binding Rossmann-fold domains"/>
    <property type="match status" value="1"/>
</dbReference>
<dbReference type="EMBL" id="SLVX01000003">
    <property type="protein sequence ID" value="TCN47030.1"/>
    <property type="molecule type" value="Genomic_DNA"/>
</dbReference>
<feature type="domain" description="D-isomer specific 2-hydroxyacid dehydrogenase NAD-binding" evidence="6">
    <location>
        <begin position="112"/>
        <end position="286"/>
    </location>
</feature>
<dbReference type="PANTHER" id="PTHR10996">
    <property type="entry name" value="2-HYDROXYACID DEHYDROGENASE-RELATED"/>
    <property type="match status" value="1"/>
</dbReference>
<dbReference type="Proteomes" id="UP000295351">
    <property type="component" value="Unassembled WGS sequence"/>
</dbReference>
<sequence length="334" mass="35599">MGDLAMVAKTRLLVPGTIRERVLDRLKDTFDVVRIERADPALLARSEAATISGVAISGGFGAAMIEHLPALEIIASFGVGYDGVDVAAAAARGITVTNTPDVLNDEVADTTIGLLLNTVRRFPQAEAWLREGRWVREGAFPLTPLSLRGRKAGIYGLGRIGMAIAERLKGFGIEIAYHTRRPREGVPFAYYPSLAELAEAVDILIAIVPKTAETHRTIDAHILRALGPDGVLINVGRGWTVDEDALATALKDGVIAAAGLDVFYDEPNVPQALLDLPNVSLLPHVASASVATRDAMADLVADNLFAWFARGAALTPVPETPFTRKAGNGLESLR</sequence>
<proteinExistence type="inferred from homology"/>
<evidence type="ECO:0000259" key="6">
    <source>
        <dbReference type="Pfam" id="PF02826"/>
    </source>
</evidence>
<dbReference type="FunFam" id="3.40.50.720:FF:000213">
    <property type="entry name" value="Putative 2-hydroxyacid dehydrogenase"/>
    <property type="match status" value="1"/>
</dbReference>
<keyword evidence="8" id="KW-1185">Reference proteome</keyword>
<dbReference type="Pfam" id="PF02826">
    <property type="entry name" value="2-Hacid_dh_C"/>
    <property type="match status" value="1"/>
</dbReference>
<organism evidence="7 8">
    <name type="scientific">Shinella granuli</name>
    <dbReference type="NCBI Taxonomy" id="323621"/>
    <lineage>
        <taxon>Bacteria</taxon>
        <taxon>Pseudomonadati</taxon>
        <taxon>Pseudomonadota</taxon>
        <taxon>Alphaproteobacteria</taxon>
        <taxon>Hyphomicrobiales</taxon>
        <taxon>Rhizobiaceae</taxon>
        <taxon>Shinella</taxon>
    </lineage>
</organism>
<dbReference type="SUPFAM" id="SSF52283">
    <property type="entry name" value="Formate/glycerate dehydrogenase catalytic domain-like"/>
    <property type="match status" value="1"/>
</dbReference>
<dbReference type="AlphaFoldDB" id="A0A4V2RJ65"/>
<feature type="domain" description="D-isomer specific 2-hydroxyacid dehydrogenase catalytic" evidence="5">
    <location>
        <begin position="18"/>
        <end position="317"/>
    </location>
</feature>
<gene>
    <name evidence="7" type="ORF">EV665_103203</name>
</gene>
<evidence type="ECO:0000256" key="1">
    <source>
        <dbReference type="ARBA" id="ARBA00022857"/>
    </source>
</evidence>
<keyword evidence="1" id="KW-0521">NADP</keyword>
<evidence type="ECO:0000259" key="5">
    <source>
        <dbReference type="Pfam" id="PF00389"/>
    </source>
</evidence>
<evidence type="ECO:0000313" key="8">
    <source>
        <dbReference type="Proteomes" id="UP000295351"/>
    </source>
</evidence>
<accession>A0A4V2RJ65</accession>
<keyword evidence="2 4" id="KW-0560">Oxidoreductase</keyword>
<evidence type="ECO:0000256" key="4">
    <source>
        <dbReference type="RuleBase" id="RU003719"/>
    </source>
</evidence>
<evidence type="ECO:0000313" key="7">
    <source>
        <dbReference type="EMBL" id="TCN47030.1"/>
    </source>
</evidence>
<protein>
    <submittedName>
        <fullName evidence="7">Lactate dehydrogenase-like 2-hydroxyacid dehydrogenase</fullName>
    </submittedName>
</protein>
<dbReference type="GO" id="GO:0051287">
    <property type="term" value="F:NAD binding"/>
    <property type="evidence" value="ECO:0007669"/>
    <property type="project" value="InterPro"/>
</dbReference>
<dbReference type="GO" id="GO:0005829">
    <property type="term" value="C:cytosol"/>
    <property type="evidence" value="ECO:0007669"/>
    <property type="project" value="TreeGrafter"/>
</dbReference>
<dbReference type="Pfam" id="PF00389">
    <property type="entry name" value="2-Hacid_dh"/>
    <property type="match status" value="1"/>
</dbReference>